<dbReference type="EMBL" id="BGZK01000631">
    <property type="protein sequence ID" value="GBP53686.1"/>
    <property type="molecule type" value="Genomic_DNA"/>
</dbReference>
<keyword evidence="2" id="KW-1133">Transmembrane helix</keyword>
<proteinExistence type="predicted"/>
<keyword evidence="2" id="KW-0472">Membrane</keyword>
<keyword evidence="4" id="KW-1185">Reference proteome</keyword>
<dbReference type="AlphaFoldDB" id="A0A4C1WQB8"/>
<reference evidence="3 4" key="1">
    <citation type="journal article" date="2019" name="Commun. Biol.">
        <title>The bagworm genome reveals a unique fibroin gene that provides high tensile strength.</title>
        <authorList>
            <person name="Kono N."/>
            <person name="Nakamura H."/>
            <person name="Ohtoshi R."/>
            <person name="Tomita M."/>
            <person name="Numata K."/>
            <person name="Arakawa K."/>
        </authorList>
    </citation>
    <scope>NUCLEOTIDE SEQUENCE [LARGE SCALE GENOMIC DNA]</scope>
</reference>
<gene>
    <name evidence="3" type="ORF">EVAR_36056_1</name>
</gene>
<evidence type="ECO:0000256" key="2">
    <source>
        <dbReference type="SAM" id="Phobius"/>
    </source>
</evidence>
<feature type="compositionally biased region" description="Basic and acidic residues" evidence="1">
    <location>
        <begin position="92"/>
        <end position="114"/>
    </location>
</feature>
<dbReference type="Proteomes" id="UP000299102">
    <property type="component" value="Unassembled WGS sequence"/>
</dbReference>
<sequence length="121" mass="13174">MIEVSGGIGWGLNWVECRRYEKIRSLRCEVAASAAVFYLATESFGGPSPYFVLISLLFPLSAVLLSIRYSIPTQEVGNALVTPLGSRASIGDGERRRTAKDEPNRNERAADRRAAAGARSN</sequence>
<accession>A0A4C1WQB8</accession>
<organism evidence="3 4">
    <name type="scientific">Eumeta variegata</name>
    <name type="common">Bagworm moth</name>
    <name type="synonym">Eumeta japonica</name>
    <dbReference type="NCBI Taxonomy" id="151549"/>
    <lineage>
        <taxon>Eukaryota</taxon>
        <taxon>Metazoa</taxon>
        <taxon>Ecdysozoa</taxon>
        <taxon>Arthropoda</taxon>
        <taxon>Hexapoda</taxon>
        <taxon>Insecta</taxon>
        <taxon>Pterygota</taxon>
        <taxon>Neoptera</taxon>
        <taxon>Endopterygota</taxon>
        <taxon>Lepidoptera</taxon>
        <taxon>Glossata</taxon>
        <taxon>Ditrysia</taxon>
        <taxon>Tineoidea</taxon>
        <taxon>Psychidae</taxon>
        <taxon>Oiketicinae</taxon>
        <taxon>Eumeta</taxon>
    </lineage>
</organism>
<name>A0A4C1WQB8_EUMVA</name>
<evidence type="ECO:0000256" key="1">
    <source>
        <dbReference type="SAM" id="MobiDB-lite"/>
    </source>
</evidence>
<keyword evidence="2" id="KW-0812">Transmembrane</keyword>
<protein>
    <submittedName>
        <fullName evidence="3">Uncharacterized protein</fullName>
    </submittedName>
</protein>
<feature type="region of interest" description="Disordered" evidence="1">
    <location>
        <begin position="85"/>
        <end position="121"/>
    </location>
</feature>
<comment type="caution">
    <text evidence="3">The sequence shown here is derived from an EMBL/GenBank/DDBJ whole genome shotgun (WGS) entry which is preliminary data.</text>
</comment>
<feature type="transmembrane region" description="Helical" evidence="2">
    <location>
        <begin position="48"/>
        <end position="67"/>
    </location>
</feature>
<evidence type="ECO:0000313" key="3">
    <source>
        <dbReference type="EMBL" id="GBP53686.1"/>
    </source>
</evidence>
<evidence type="ECO:0000313" key="4">
    <source>
        <dbReference type="Proteomes" id="UP000299102"/>
    </source>
</evidence>